<organism evidence="5 6">
    <name type="scientific">Ascobolus immersus RN42</name>
    <dbReference type="NCBI Taxonomy" id="1160509"/>
    <lineage>
        <taxon>Eukaryota</taxon>
        <taxon>Fungi</taxon>
        <taxon>Dikarya</taxon>
        <taxon>Ascomycota</taxon>
        <taxon>Pezizomycotina</taxon>
        <taxon>Pezizomycetes</taxon>
        <taxon>Pezizales</taxon>
        <taxon>Ascobolaceae</taxon>
        <taxon>Ascobolus</taxon>
    </lineage>
</organism>
<dbReference type="InterPro" id="IPR036291">
    <property type="entry name" value="NAD(P)-bd_dom_sf"/>
</dbReference>
<accession>A0A3N4HQ96</accession>
<evidence type="ECO:0000259" key="4">
    <source>
        <dbReference type="Pfam" id="PF05368"/>
    </source>
</evidence>
<dbReference type="SUPFAM" id="SSF51735">
    <property type="entry name" value="NAD(P)-binding Rossmann-fold domains"/>
    <property type="match status" value="1"/>
</dbReference>
<proteinExistence type="inferred from homology"/>
<sequence length="335" mass="36697">MSTPAKKIITVFGATGQQGGSVARSLVQNPAFHVRGITRNPASEKAKQLEALGVEVIKANGFNAAELAAAFAGAYGAFINTNSGDPELQNGTLEVQLGRTIADAAHAAGVQHIVLSTSPSTAAIVNFPILMFDSKAEIHAYFKSLPFPIVQGIFPGWYMENHLDPAFASFGGGFPFYKDADGFFTWKMPRWGKDPIPFVAMSEDYGDIAHGLFLSPEDESLKGKTVHGFSDELHYDEWVKVVSEATGKKTRYVEIPHEELATYGVKELEELAALFKFCDLMDGQYFGEKADVETPRKLKALVQQTLGREETGLASWKGFVEKHKEELSKVLEPKF</sequence>
<comment type="similarity">
    <text evidence="1">Belongs to the NmrA-type oxidoreductase family.</text>
</comment>
<keyword evidence="3" id="KW-0560">Oxidoreductase</keyword>
<dbReference type="PANTHER" id="PTHR42748:SF30">
    <property type="entry name" value="NMRA-LIKE DOMAIN-CONTAINING PROTEIN"/>
    <property type="match status" value="1"/>
</dbReference>
<evidence type="ECO:0000256" key="1">
    <source>
        <dbReference type="ARBA" id="ARBA00006328"/>
    </source>
</evidence>
<evidence type="ECO:0000256" key="2">
    <source>
        <dbReference type="ARBA" id="ARBA00022857"/>
    </source>
</evidence>
<reference evidence="5 6" key="1">
    <citation type="journal article" date="2018" name="Nat. Ecol. Evol.">
        <title>Pezizomycetes genomes reveal the molecular basis of ectomycorrhizal truffle lifestyle.</title>
        <authorList>
            <person name="Murat C."/>
            <person name="Payen T."/>
            <person name="Noel B."/>
            <person name="Kuo A."/>
            <person name="Morin E."/>
            <person name="Chen J."/>
            <person name="Kohler A."/>
            <person name="Krizsan K."/>
            <person name="Balestrini R."/>
            <person name="Da Silva C."/>
            <person name="Montanini B."/>
            <person name="Hainaut M."/>
            <person name="Levati E."/>
            <person name="Barry K.W."/>
            <person name="Belfiori B."/>
            <person name="Cichocki N."/>
            <person name="Clum A."/>
            <person name="Dockter R.B."/>
            <person name="Fauchery L."/>
            <person name="Guy J."/>
            <person name="Iotti M."/>
            <person name="Le Tacon F."/>
            <person name="Lindquist E.A."/>
            <person name="Lipzen A."/>
            <person name="Malagnac F."/>
            <person name="Mello A."/>
            <person name="Molinier V."/>
            <person name="Miyauchi S."/>
            <person name="Poulain J."/>
            <person name="Riccioni C."/>
            <person name="Rubini A."/>
            <person name="Sitrit Y."/>
            <person name="Splivallo R."/>
            <person name="Traeger S."/>
            <person name="Wang M."/>
            <person name="Zifcakova L."/>
            <person name="Wipf D."/>
            <person name="Zambonelli A."/>
            <person name="Paolocci F."/>
            <person name="Nowrousian M."/>
            <person name="Ottonello S."/>
            <person name="Baldrian P."/>
            <person name="Spatafora J.W."/>
            <person name="Henrissat B."/>
            <person name="Nagy L.G."/>
            <person name="Aury J.M."/>
            <person name="Wincker P."/>
            <person name="Grigoriev I.V."/>
            <person name="Bonfante P."/>
            <person name="Martin F.M."/>
        </authorList>
    </citation>
    <scope>NUCLEOTIDE SEQUENCE [LARGE SCALE GENOMIC DNA]</scope>
    <source>
        <strain evidence="5 6">RN42</strain>
    </source>
</reference>
<dbReference type="AlphaFoldDB" id="A0A3N4HQ96"/>
<protein>
    <submittedName>
        <fullName evidence="5">NAD(P)-binding protein</fullName>
    </submittedName>
</protein>
<dbReference type="InterPro" id="IPR008030">
    <property type="entry name" value="NmrA-like"/>
</dbReference>
<feature type="domain" description="NmrA-like" evidence="4">
    <location>
        <begin position="6"/>
        <end position="302"/>
    </location>
</feature>
<dbReference type="OrthoDB" id="300709at2759"/>
<keyword evidence="6" id="KW-1185">Reference proteome</keyword>
<evidence type="ECO:0000313" key="6">
    <source>
        <dbReference type="Proteomes" id="UP000275078"/>
    </source>
</evidence>
<dbReference type="PANTHER" id="PTHR42748">
    <property type="entry name" value="NITROGEN METABOLITE REPRESSION PROTEIN NMRA FAMILY MEMBER"/>
    <property type="match status" value="1"/>
</dbReference>
<dbReference type="Proteomes" id="UP000275078">
    <property type="component" value="Unassembled WGS sequence"/>
</dbReference>
<dbReference type="InterPro" id="IPR051164">
    <property type="entry name" value="NmrA-like_oxidored"/>
</dbReference>
<dbReference type="Gene3D" id="3.40.50.720">
    <property type="entry name" value="NAD(P)-binding Rossmann-like Domain"/>
    <property type="match status" value="1"/>
</dbReference>
<evidence type="ECO:0000313" key="5">
    <source>
        <dbReference type="EMBL" id="RPA76002.1"/>
    </source>
</evidence>
<dbReference type="EMBL" id="ML119753">
    <property type="protein sequence ID" value="RPA76002.1"/>
    <property type="molecule type" value="Genomic_DNA"/>
</dbReference>
<keyword evidence="2" id="KW-0521">NADP</keyword>
<dbReference type="CDD" id="cd05251">
    <property type="entry name" value="NmrA_like_SDR_a"/>
    <property type="match status" value="1"/>
</dbReference>
<gene>
    <name evidence="5" type="ORF">BJ508DRAFT_417815</name>
</gene>
<evidence type="ECO:0000256" key="3">
    <source>
        <dbReference type="ARBA" id="ARBA00023002"/>
    </source>
</evidence>
<name>A0A3N4HQ96_ASCIM</name>
<dbReference type="GO" id="GO:0005634">
    <property type="term" value="C:nucleus"/>
    <property type="evidence" value="ECO:0007669"/>
    <property type="project" value="TreeGrafter"/>
</dbReference>
<dbReference type="GO" id="GO:0016491">
    <property type="term" value="F:oxidoreductase activity"/>
    <property type="evidence" value="ECO:0007669"/>
    <property type="project" value="UniProtKB-KW"/>
</dbReference>
<dbReference type="Pfam" id="PF05368">
    <property type="entry name" value="NmrA"/>
    <property type="match status" value="1"/>
</dbReference>
<dbReference type="STRING" id="1160509.A0A3N4HQ96"/>
<dbReference type="Gene3D" id="3.90.25.10">
    <property type="entry name" value="UDP-galactose 4-epimerase, domain 1"/>
    <property type="match status" value="1"/>
</dbReference>